<dbReference type="STRING" id="65489.A0A0D3EQD5"/>
<evidence type="ECO:0000256" key="1">
    <source>
        <dbReference type="ARBA" id="ARBA00005474"/>
    </source>
</evidence>
<dbReference type="PROSITE" id="PS50891">
    <property type="entry name" value="LOB"/>
    <property type="match status" value="1"/>
</dbReference>
<proteinExistence type="inferred from homology"/>
<feature type="domain" description="LOB" evidence="2">
    <location>
        <begin position="25"/>
        <end position="133"/>
    </location>
</feature>
<dbReference type="Pfam" id="PF03195">
    <property type="entry name" value="LOB"/>
    <property type="match status" value="1"/>
</dbReference>
<evidence type="ECO:0000313" key="3">
    <source>
        <dbReference type="EnsemblPlants" id="OBART01G20180.1"/>
    </source>
</evidence>
<evidence type="ECO:0000313" key="4">
    <source>
        <dbReference type="Proteomes" id="UP000026960"/>
    </source>
</evidence>
<name>A0A0D3EQD5_9ORYZ</name>
<sequence length="162" mass="17294">MAQPWRPFVADISPVAVADDDDPPAACAACAHLGRACPTGCPLARCFPAAGDQPADGRLFRNAFRLFGVGNVVGFLLAAGGDPGKRRDAAVSVAYEADARADDPVRGAHGVVKALPQFPGERQRRFTSRPCCGYRLENLFMRISGRGVGVSSRDFYFHTNAK</sequence>
<dbReference type="PaxDb" id="65489-OBART01G20180.1"/>
<dbReference type="InterPro" id="IPR004883">
    <property type="entry name" value="LOB"/>
</dbReference>
<reference evidence="3" key="1">
    <citation type="journal article" date="2009" name="Rice">
        <title>De Novo Next Generation Sequencing of Plant Genomes.</title>
        <authorList>
            <person name="Rounsley S."/>
            <person name="Marri P.R."/>
            <person name="Yu Y."/>
            <person name="He R."/>
            <person name="Sisneros N."/>
            <person name="Goicoechea J.L."/>
            <person name="Lee S.J."/>
            <person name="Angelova A."/>
            <person name="Kudrna D."/>
            <person name="Luo M."/>
            <person name="Affourtit J."/>
            <person name="Desany B."/>
            <person name="Knight J."/>
            <person name="Niazi F."/>
            <person name="Egholm M."/>
            <person name="Wing R.A."/>
        </authorList>
    </citation>
    <scope>NUCLEOTIDE SEQUENCE [LARGE SCALE GENOMIC DNA]</scope>
    <source>
        <strain evidence="3">cv. IRGC 105608</strain>
    </source>
</reference>
<accession>A0A0D3EQD5</accession>
<keyword evidence="4" id="KW-1185">Reference proteome</keyword>
<dbReference type="HOGENOM" id="CLU_1637957_0_0_1"/>
<evidence type="ECO:0000259" key="2">
    <source>
        <dbReference type="PROSITE" id="PS50891"/>
    </source>
</evidence>
<dbReference type="EnsemblPlants" id="OBART01G20180.1">
    <property type="protein sequence ID" value="OBART01G20180.1"/>
    <property type="gene ID" value="OBART01G20180"/>
</dbReference>
<dbReference type="Gramene" id="OBART01G20180.1">
    <property type="protein sequence ID" value="OBART01G20180.1"/>
    <property type="gene ID" value="OBART01G20180"/>
</dbReference>
<dbReference type="PANTHER" id="PTHR31301:SF21">
    <property type="entry name" value="LOB DOMAIN-CONTAINING PROTEIN 27-RELATED"/>
    <property type="match status" value="1"/>
</dbReference>
<reference evidence="3" key="2">
    <citation type="submission" date="2015-03" db="UniProtKB">
        <authorList>
            <consortium name="EnsemblPlants"/>
        </authorList>
    </citation>
    <scope>IDENTIFICATION</scope>
</reference>
<protein>
    <recommendedName>
        <fullName evidence="2">LOB domain-containing protein</fullName>
    </recommendedName>
</protein>
<dbReference type="PANTHER" id="PTHR31301">
    <property type="entry name" value="LOB DOMAIN-CONTAINING PROTEIN 4-RELATED"/>
    <property type="match status" value="1"/>
</dbReference>
<comment type="similarity">
    <text evidence="1">Belongs to the LOB domain-containing protein family.</text>
</comment>
<dbReference type="AlphaFoldDB" id="A0A0D3EQD5"/>
<organism evidence="3">
    <name type="scientific">Oryza barthii</name>
    <dbReference type="NCBI Taxonomy" id="65489"/>
    <lineage>
        <taxon>Eukaryota</taxon>
        <taxon>Viridiplantae</taxon>
        <taxon>Streptophyta</taxon>
        <taxon>Embryophyta</taxon>
        <taxon>Tracheophyta</taxon>
        <taxon>Spermatophyta</taxon>
        <taxon>Magnoliopsida</taxon>
        <taxon>Liliopsida</taxon>
        <taxon>Poales</taxon>
        <taxon>Poaceae</taxon>
        <taxon>BOP clade</taxon>
        <taxon>Oryzoideae</taxon>
        <taxon>Oryzeae</taxon>
        <taxon>Oryzinae</taxon>
        <taxon>Oryza</taxon>
    </lineage>
</organism>
<dbReference type="Proteomes" id="UP000026960">
    <property type="component" value="Chromosome 1"/>
</dbReference>